<dbReference type="InterPro" id="IPR022893">
    <property type="entry name" value="Shikimate_DH_fam"/>
</dbReference>
<feature type="binding site" evidence="8">
    <location>
        <position position="102"/>
    </location>
    <ligand>
        <name>shikimate</name>
        <dbReference type="ChEBI" id="CHEBI:36208"/>
    </ligand>
</feature>
<dbReference type="InterPro" id="IPR013708">
    <property type="entry name" value="Shikimate_DH-bd_N"/>
</dbReference>
<dbReference type="SUPFAM" id="SSF51735">
    <property type="entry name" value="NAD(P)-binding Rossmann-fold domains"/>
    <property type="match status" value="1"/>
</dbReference>
<evidence type="ECO:0000259" key="10">
    <source>
        <dbReference type="Pfam" id="PF08501"/>
    </source>
</evidence>
<evidence type="ECO:0000313" key="12">
    <source>
        <dbReference type="EMBL" id="MFC3033198.1"/>
    </source>
</evidence>
<dbReference type="PANTHER" id="PTHR21089:SF1">
    <property type="entry name" value="BIFUNCTIONAL 3-DEHYDROQUINATE DEHYDRATASE_SHIKIMATE DEHYDROGENASE, CHLOROPLASTIC"/>
    <property type="match status" value="1"/>
</dbReference>
<feature type="active site" description="Proton acceptor" evidence="8">
    <location>
        <position position="65"/>
    </location>
</feature>
<evidence type="ECO:0000256" key="8">
    <source>
        <dbReference type="HAMAP-Rule" id="MF_00222"/>
    </source>
</evidence>
<dbReference type="NCBIfam" id="NF001310">
    <property type="entry name" value="PRK00258.1-2"/>
    <property type="match status" value="1"/>
</dbReference>
<comment type="pathway">
    <text evidence="1 8">Metabolic intermediate biosynthesis; chorismate biosynthesis; chorismate from D-erythrose 4-phosphate and phosphoenolpyruvate: step 4/7.</text>
</comment>
<accession>A0ABV7CKW0</accession>
<feature type="binding site" evidence="8">
    <location>
        <position position="214"/>
    </location>
    <ligand>
        <name>NADP(+)</name>
        <dbReference type="ChEBI" id="CHEBI:58349"/>
    </ligand>
</feature>
<evidence type="ECO:0000259" key="9">
    <source>
        <dbReference type="Pfam" id="PF01488"/>
    </source>
</evidence>
<evidence type="ECO:0000256" key="3">
    <source>
        <dbReference type="ARBA" id="ARBA00022605"/>
    </source>
</evidence>
<dbReference type="Proteomes" id="UP001595453">
    <property type="component" value="Unassembled WGS sequence"/>
</dbReference>
<comment type="similarity">
    <text evidence="8">Belongs to the shikimate dehydrogenase family.</text>
</comment>
<dbReference type="SUPFAM" id="SSF53223">
    <property type="entry name" value="Aminoacid dehydrogenase-like, N-terminal domain"/>
    <property type="match status" value="1"/>
</dbReference>
<evidence type="ECO:0000256" key="4">
    <source>
        <dbReference type="ARBA" id="ARBA00022857"/>
    </source>
</evidence>
<feature type="binding site" evidence="8">
    <location>
        <position position="86"/>
    </location>
    <ligand>
        <name>shikimate</name>
        <dbReference type="ChEBI" id="CHEBI:36208"/>
    </ligand>
</feature>
<dbReference type="Pfam" id="PF01488">
    <property type="entry name" value="Shikimate_DH"/>
    <property type="match status" value="1"/>
</dbReference>
<dbReference type="PANTHER" id="PTHR21089">
    <property type="entry name" value="SHIKIMATE DEHYDROGENASE"/>
    <property type="match status" value="1"/>
</dbReference>
<comment type="function">
    <text evidence="8">Involved in the biosynthesis of the chorismate, which leads to the biosynthesis of aromatic amino acids. Catalyzes the reversible NADPH linked reduction of 3-dehydroshikimate (DHSA) to yield shikimate (SA).</text>
</comment>
<evidence type="ECO:0000259" key="11">
    <source>
        <dbReference type="Pfam" id="PF18317"/>
    </source>
</evidence>
<feature type="binding site" evidence="8">
    <location>
        <begin position="150"/>
        <end position="155"/>
    </location>
    <ligand>
        <name>NADP(+)</name>
        <dbReference type="ChEBI" id="CHEBI:58349"/>
    </ligand>
</feature>
<proteinExistence type="inferred from homology"/>
<dbReference type="Gene3D" id="3.40.50.10860">
    <property type="entry name" value="Leucine Dehydrogenase, chain A, domain 1"/>
    <property type="match status" value="1"/>
</dbReference>
<comment type="caution">
    <text evidence="12">The sequence shown here is derived from an EMBL/GenBank/DDBJ whole genome shotgun (WGS) entry which is preliminary data.</text>
</comment>
<feature type="binding site" evidence="8">
    <location>
        <position position="246"/>
    </location>
    <ligand>
        <name>shikimate</name>
        <dbReference type="ChEBI" id="CHEBI:36208"/>
    </ligand>
</feature>
<dbReference type="EC" id="1.1.1.25" evidence="2 8"/>
<name>A0ABV7CKW0_9GAMM</name>
<dbReference type="Gene3D" id="3.40.50.720">
    <property type="entry name" value="NAD(P)-binding Rossmann-like Domain"/>
    <property type="match status" value="1"/>
</dbReference>
<feature type="binding site" evidence="8">
    <location>
        <begin position="126"/>
        <end position="130"/>
    </location>
    <ligand>
        <name>NADP(+)</name>
        <dbReference type="ChEBI" id="CHEBI:58349"/>
    </ligand>
</feature>
<sequence length="271" mass="29214">MDKYAVFGNPIKHSKSPWIHRQFAAQTDQDMEYEAILAPVDGFAIALRIFVADGGRGANVTLPFKEEAFQLVEVLTERARLAGAVNTIMVTESGQLLGDNTDGAGLVADLKRHQVTLAGSKVLLLGAGGAARGAIYPLFQAGVRELWVANRTAAKAEQLAMEFARHGNIIGCALDEVHEQDFDIIINSTSASVNNEAPAIDSCVFASSKCAYDMFYQTDATAFLRFAQQHNPEQQCIDGLGMLVGQAAEAFQLWRQATPQVESVLAALRAG</sequence>
<feature type="binding site" evidence="8">
    <location>
        <begin position="14"/>
        <end position="16"/>
    </location>
    <ligand>
        <name>shikimate</name>
        <dbReference type="ChEBI" id="CHEBI:36208"/>
    </ligand>
</feature>
<dbReference type="InterPro" id="IPR046346">
    <property type="entry name" value="Aminoacid_DH-like_N_sf"/>
</dbReference>
<gene>
    <name evidence="8 12" type="primary">aroE</name>
    <name evidence="12" type="ORF">ACFOEE_11775</name>
</gene>
<dbReference type="RefSeq" id="WP_377124447.1">
    <property type="nucleotide sequence ID" value="NZ_JBHRSD010000018.1"/>
</dbReference>
<feature type="binding site" evidence="8">
    <location>
        <position position="216"/>
    </location>
    <ligand>
        <name>shikimate</name>
        <dbReference type="ChEBI" id="CHEBI:36208"/>
    </ligand>
</feature>
<evidence type="ECO:0000256" key="2">
    <source>
        <dbReference type="ARBA" id="ARBA00012962"/>
    </source>
</evidence>
<dbReference type="NCBIfam" id="TIGR00507">
    <property type="entry name" value="aroE"/>
    <property type="match status" value="1"/>
</dbReference>
<dbReference type="CDD" id="cd01065">
    <property type="entry name" value="NAD_bind_Shikimate_DH"/>
    <property type="match status" value="1"/>
</dbReference>
<feature type="domain" description="Quinate/shikimate 5-dehydrogenase/glutamyl-tRNA reductase" evidence="9">
    <location>
        <begin position="116"/>
        <end position="192"/>
    </location>
</feature>
<dbReference type="Pfam" id="PF08501">
    <property type="entry name" value="Shikimate_dh_N"/>
    <property type="match status" value="1"/>
</dbReference>
<keyword evidence="4 8" id="KW-0521">NADP</keyword>
<feature type="binding site" evidence="8">
    <location>
        <position position="239"/>
    </location>
    <ligand>
        <name>NADP(+)</name>
        <dbReference type="ChEBI" id="CHEBI:58349"/>
    </ligand>
</feature>
<dbReference type="InterPro" id="IPR036291">
    <property type="entry name" value="NAD(P)-bd_dom_sf"/>
</dbReference>
<keyword evidence="13" id="KW-1185">Reference proteome</keyword>
<keyword evidence="5 8" id="KW-0560">Oxidoreductase</keyword>
<evidence type="ECO:0000313" key="13">
    <source>
        <dbReference type="Proteomes" id="UP001595453"/>
    </source>
</evidence>
<evidence type="ECO:0000256" key="7">
    <source>
        <dbReference type="ARBA" id="ARBA00049442"/>
    </source>
</evidence>
<comment type="catalytic activity">
    <reaction evidence="7 8">
        <text>shikimate + NADP(+) = 3-dehydroshikimate + NADPH + H(+)</text>
        <dbReference type="Rhea" id="RHEA:17737"/>
        <dbReference type="ChEBI" id="CHEBI:15378"/>
        <dbReference type="ChEBI" id="CHEBI:16630"/>
        <dbReference type="ChEBI" id="CHEBI:36208"/>
        <dbReference type="ChEBI" id="CHEBI:57783"/>
        <dbReference type="ChEBI" id="CHEBI:58349"/>
        <dbReference type="EC" id="1.1.1.25"/>
    </reaction>
</comment>
<evidence type="ECO:0000256" key="6">
    <source>
        <dbReference type="ARBA" id="ARBA00023141"/>
    </source>
</evidence>
<dbReference type="Pfam" id="PF18317">
    <property type="entry name" value="SDH_C"/>
    <property type="match status" value="1"/>
</dbReference>
<feature type="domain" description="SDH C-terminal" evidence="11">
    <location>
        <begin position="239"/>
        <end position="269"/>
    </location>
</feature>
<comment type="subunit">
    <text evidence="8">Homodimer.</text>
</comment>
<evidence type="ECO:0000256" key="1">
    <source>
        <dbReference type="ARBA" id="ARBA00004871"/>
    </source>
</evidence>
<reference evidence="13" key="1">
    <citation type="journal article" date="2019" name="Int. J. Syst. Evol. Microbiol.">
        <title>The Global Catalogue of Microorganisms (GCM) 10K type strain sequencing project: providing services to taxonomists for standard genome sequencing and annotation.</title>
        <authorList>
            <consortium name="The Broad Institute Genomics Platform"/>
            <consortium name="The Broad Institute Genome Sequencing Center for Infectious Disease"/>
            <person name="Wu L."/>
            <person name="Ma J."/>
        </authorList>
    </citation>
    <scope>NUCLEOTIDE SEQUENCE [LARGE SCALE GENOMIC DNA]</scope>
    <source>
        <strain evidence="13">KCTC 42730</strain>
    </source>
</reference>
<protein>
    <recommendedName>
        <fullName evidence="2 8">Shikimate dehydrogenase (NADP(+))</fullName>
        <shortName evidence="8">SDH</shortName>
        <ecNumber evidence="2 8">1.1.1.25</ecNumber>
    </recommendedName>
</protein>
<dbReference type="GO" id="GO:0004764">
    <property type="term" value="F:shikimate 3-dehydrogenase (NADP+) activity"/>
    <property type="evidence" value="ECO:0007669"/>
    <property type="project" value="UniProtKB-EC"/>
</dbReference>
<dbReference type="EMBL" id="JBHRSD010000018">
    <property type="protein sequence ID" value="MFC3033198.1"/>
    <property type="molecule type" value="Genomic_DNA"/>
</dbReference>
<dbReference type="InterPro" id="IPR006151">
    <property type="entry name" value="Shikm_DH/Glu-tRNA_Rdtase"/>
</dbReference>
<keyword evidence="3 8" id="KW-0028">Amino-acid biosynthesis</keyword>
<organism evidence="12 13">
    <name type="scientific">Pseudoalteromonas fenneropenaei</name>
    <dbReference type="NCBI Taxonomy" id="1737459"/>
    <lineage>
        <taxon>Bacteria</taxon>
        <taxon>Pseudomonadati</taxon>
        <taxon>Pseudomonadota</taxon>
        <taxon>Gammaproteobacteria</taxon>
        <taxon>Alteromonadales</taxon>
        <taxon>Pseudoalteromonadaceae</taxon>
        <taxon>Pseudoalteromonas</taxon>
    </lineage>
</organism>
<dbReference type="InterPro" id="IPR011342">
    <property type="entry name" value="Shikimate_DH"/>
</dbReference>
<evidence type="ECO:0000256" key="5">
    <source>
        <dbReference type="ARBA" id="ARBA00023002"/>
    </source>
</evidence>
<feature type="binding site" evidence="8">
    <location>
        <position position="77"/>
    </location>
    <ligand>
        <name>NADP(+)</name>
        <dbReference type="ChEBI" id="CHEBI:58349"/>
    </ligand>
</feature>
<feature type="domain" description="Shikimate dehydrogenase substrate binding N-terminal" evidence="10">
    <location>
        <begin position="6"/>
        <end position="88"/>
    </location>
</feature>
<dbReference type="HAMAP" id="MF_00222">
    <property type="entry name" value="Shikimate_DH_AroE"/>
    <property type="match status" value="1"/>
</dbReference>
<dbReference type="InterPro" id="IPR041121">
    <property type="entry name" value="SDH_C"/>
</dbReference>
<keyword evidence="6 8" id="KW-0057">Aromatic amino acid biosynthesis</keyword>
<feature type="binding site" evidence="8">
    <location>
        <position position="61"/>
    </location>
    <ligand>
        <name>shikimate</name>
        <dbReference type="ChEBI" id="CHEBI:36208"/>
    </ligand>
</feature>